<sequence>MNGLEMSEVIMGKINLYSIADANSTTISNIFIDSYMPTANGSYVKVYLYLLRCLSGQPEEFSISFLADRLENTEADIIRALKYWEKVHLIELTENEAGSIISITLNELKPLEPIQSENVLSQSSLEPFADSPTAQNTFKAPEHPVYTDEQIKKLANDEQVTWLMNIIEVYLERTLKPKDIQLILYLYDTVGFSGELIMYLYEYCISKGKKNPSYIEAVALAWAEQNICTVEQAEEANALYNANYSAVSKAFGLSRTPGAIEKQYIDKWITKYKFSIEIIIEACNRTILNTQKADFKYTDKILENWYNKGVKEKNDITKLDTEFNINKNSKASIHPNPAPSIRPNGFNAFPQRNYSKEDYADIEQRLLHRS</sequence>
<feature type="domain" description="DnaB/C C-terminal" evidence="3">
    <location>
        <begin position="254"/>
        <end position="316"/>
    </location>
</feature>
<proteinExistence type="inferred from homology"/>
<keyword evidence="5" id="KW-1185">Reference proteome</keyword>
<reference evidence="4 5" key="1">
    <citation type="submission" date="2019-08" db="EMBL/GenBank/DDBJ databases">
        <title>In-depth cultivation of the pig gut microbiome towards novel bacterial diversity and tailored functional studies.</title>
        <authorList>
            <person name="Wylensek D."/>
            <person name="Hitch T.C.A."/>
            <person name="Clavel T."/>
        </authorList>
    </citation>
    <scope>NUCLEOTIDE SEQUENCE [LARGE SCALE GENOMIC DNA]</scope>
    <source>
        <strain evidence="4 5">WCA-693-APC-MOT-I</strain>
    </source>
</reference>
<evidence type="ECO:0000259" key="3">
    <source>
        <dbReference type="Pfam" id="PF07261"/>
    </source>
</evidence>
<dbReference type="PANTHER" id="PTHR37293:SF5">
    <property type="entry name" value="DNA REPLICATION PROTEIN"/>
    <property type="match status" value="1"/>
</dbReference>
<dbReference type="Proteomes" id="UP000482209">
    <property type="component" value="Unassembled WGS sequence"/>
</dbReference>
<evidence type="ECO:0000256" key="2">
    <source>
        <dbReference type="SAM" id="MobiDB-lite"/>
    </source>
</evidence>
<dbReference type="Pfam" id="PF07261">
    <property type="entry name" value="DnaB_2"/>
    <property type="match status" value="2"/>
</dbReference>
<dbReference type="PIRSF" id="PIRSF033722">
    <property type="entry name" value="DnaD_CA_C3587_prd"/>
    <property type="match status" value="1"/>
</dbReference>
<dbReference type="InterPro" id="IPR017019">
    <property type="entry name" value="DNA_replication_prd_bac"/>
</dbReference>
<dbReference type="AlphaFoldDB" id="A0A6L5XYJ5"/>
<comment type="similarity">
    <text evidence="1">Belongs to the DnaB/DnaD family.</text>
</comment>
<protein>
    <submittedName>
        <fullName evidence="4">DnaD domain protein</fullName>
    </submittedName>
</protein>
<name>A0A6L5XYJ5_9FIRM</name>
<gene>
    <name evidence="4" type="ORF">FYJ58_08675</name>
</gene>
<organism evidence="4 5">
    <name type="scientific">Velocimicrobium porci</name>
    <dbReference type="NCBI Taxonomy" id="2606634"/>
    <lineage>
        <taxon>Bacteria</taxon>
        <taxon>Bacillati</taxon>
        <taxon>Bacillota</taxon>
        <taxon>Clostridia</taxon>
        <taxon>Lachnospirales</taxon>
        <taxon>Lachnospiraceae</taxon>
        <taxon>Velocimicrobium</taxon>
    </lineage>
</organism>
<dbReference type="RefSeq" id="WP_154519350.1">
    <property type="nucleotide sequence ID" value="NZ_VUMT01000011.1"/>
</dbReference>
<comment type="caution">
    <text evidence="4">The sequence shown here is derived from an EMBL/GenBank/DDBJ whole genome shotgun (WGS) entry which is preliminary data.</text>
</comment>
<dbReference type="InterPro" id="IPR053162">
    <property type="entry name" value="DnaD"/>
</dbReference>
<dbReference type="Gene3D" id="1.10.10.630">
    <property type="entry name" value="DnaD domain-like"/>
    <property type="match status" value="2"/>
</dbReference>
<dbReference type="PANTHER" id="PTHR37293">
    <property type="entry name" value="PHAGE REPLICATION PROTEIN-RELATED"/>
    <property type="match status" value="1"/>
</dbReference>
<feature type="region of interest" description="Disordered" evidence="2">
    <location>
        <begin position="328"/>
        <end position="347"/>
    </location>
</feature>
<dbReference type="NCBIfam" id="TIGR01446">
    <property type="entry name" value="DnaD_dom"/>
    <property type="match status" value="2"/>
</dbReference>
<dbReference type="EMBL" id="VUMT01000011">
    <property type="protein sequence ID" value="MSS63946.1"/>
    <property type="molecule type" value="Genomic_DNA"/>
</dbReference>
<dbReference type="InterPro" id="IPR006343">
    <property type="entry name" value="DnaB/C_C"/>
</dbReference>
<feature type="domain" description="DnaB/C C-terminal" evidence="3">
    <location>
        <begin position="165"/>
        <end position="236"/>
    </location>
</feature>
<evidence type="ECO:0000256" key="1">
    <source>
        <dbReference type="ARBA" id="ARBA00093462"/>
    </source>
</evidence>
<accession>A0A6L5XYJ5</accession>
<dbReference type="InterPro" id="IPR034829">
    <property type="entry name" value="DnaD-like_sf"/>
</dbReference>
<evidence type="ECO:0000313" key="4">
    <source>
        <dbReference type="EMBL" id="MSS63946.1"/>
    </source>
</evidence>
<evidence type="ECO:0000313" key="5">
    <source>
        <dbReference type="Proteomes" id="UP000482209"/>
    </source>
</evidence>
<dbReference type="SUPFAM" id="SSF158499">
    <property type="entry name" value="DnaD domain-like"/>
    <property type="match status" value="2"/>
</dbReference>